<dbReference type="RefSeq" id="WP_141413309.1">
    <property type="nucleotide sequence ID" value="NZ_AP019735.1"/>
</dbReference>
<protein>
    <submittedName>
        <fullName evidence="1">Uncharacterized protein</fullName>
    </submittedName>
</protein>
<dbReference type="GeneID" id="78343076"/>
<dbReference type="AlphaFoldDB" id="A0A4Y1WXT1"/>
<evidence type="ECO:0000313" key="1">
    <source>
        <dbReference type="EMBL" id="BBL05046.1"/>
    </source>
</evidence>
<dbReference type="EMBL" id="AP019735">
    <property type="protein sequence ID" value="BBL05046.1"/>
    <property type="molecule type" value="Genomic_DNA"/>
</dbReference>
<gene>
    <name evidence="1" type="ORF">A5CBH24_23590</name>
</gene>
<accession>A0A4Y1WXT1</accession>
<sequence>MKKYLCGLAVLLLLTNCQKGSEGDSPVAPFTINLSQKMITCFPKDVKIFDFNVTGPEATNLKLEVVITEPWKYKLLKFEPSADGGYNGTIEITAPSKKSEASNYSTIDITVLSETYSSCVSASLIVNPAPPIFTATNLETDFKVNELREITFSLKSEENVGAFAYQRMQDKWRFYVGHNSLYFIRNPDYSITSGKMTIQAPDKPSETDLILRFEGHRPYQAMQVTIHAETLHLKCNY</sequence>
<dbReference type="Proteomes" id="UP000318946">
    <property type="component" value="Chromosome"/>
</dbReference>
<name>A0A4Y1WXT1_9BACT</name>
<dbReference type="KEGG" id="acou:A5CBH24_23590"/>
<reference evidence="2" key="1">
    <citation type="submission" date="2019-06" db="EMBL/GenBank/DDBJ databases">
        <title>Alistipes onderdonkii subsp. vulgaris subsp. nov., Alistipes dispar sp. nov. and Alistipes communis sp. nov., isolated from human faeces, and creation of Alistipes onderdonkii subsp. onderdonkii subsp. nov.</title>
        <authorList>
            <person name="Sakamoto M."/>
            <person name="Ikeyama N."/>
            <person name="Ogata Y."/>
            <person name="Suda W."/>
            <person name="Iino T."/>
            <person name="Hattori M."/>
            <person name="Ohkuma M."/>
        </authorList>
    </citation>
    <scope>NUCLEOTIDE SEQUENCE [LARGE SCALE GENOMIC DNA]</scope>
    <source>
        <strain evidence="2">5CBH24</strain>
    </source>
</reference>
<accession>A0A4Y1XP64</accession>
<organism evidence="1 2">
    <name type="scientific">Alistipes communis</name>
    <dbReference type="NCBI Taxonomy" id="2585118"/>
    <lineage>
        <taxon>Bacteria</taxon>
        <taxon>Pseudomonadati</taxon>
        <taxon>Bacteroidota</taxon>
        <taxon>Bacteroidia</taxon>
        <taxon>Bacteroidales</taxon>
        <taxon>Rikenellaceae</taxon>
        <taxon>Alistipes</taxon>
    </lineage>
</organism>
<proteinExistence type="predicted"/>
<evidence type="ECO:0000313" key="2">
    <source>
        <dbReference type="Proteomes" id="UP000318946"/>
    </source>
</evidence>
<keyword evidence="2" id="KW-1185">Reference proteome</keyword>